<dbReference type="AlphaFoldDB" id="A0A7V8VAI0"/>
<name>A0A7V8VAI0_9BACT</name>
<protein>
    <recommendedName>
        <fullName evidence="3">STAS/SEC14 domain-containing protein</fullName>
    </recommendedName>
</protein>
<evidence type="ECO:0000313" key="2">
    <source>
        <dbReference type="Proteomes" id="UP000551616"/>
    </source>
</evidence>
<evidence type="ECO:0008006" key="3">
    <source>
        <dbReference type="Google" id="ProtNLM"/>
    </source>
</evidence>
<proteinExistence type="predicted"/>
<reference evidence="1 2" key="1">
    <citation type="submission" date="2020-05" db="EMBL/GenBank/DDBJ databases">
        <title>Bremerella alba sp. nov., a novel planctomycete isolated from the surface of the macroalga Fucus spiralis.</title>
        <authorList>
            <person name="Godinho O."/>
            <person name="Botelho R."/>
            <person name="Albuquerque L."/>
            <person name="Wiegand S."/>
            <person name="Da Costa M.S."/>
            <person name="Lobo-Da-Cunha A."/>
            <person name="Jogler C."/>
            <person name="Lage O.M."/>
        </authorList>
    </citation>
    <scope>NUCLEOTIDE SEQUENCE [LARGE SCALE GENOMIC DNA]</scope>
    <source>
        <strain evidence="1 2">FF15</strain>
    </source>
</reference>
<evidence type="ECO:0000313" key="1">
    <source>
        <dbReference type="EMBL" id="MBA2117963.1"/>
    </source>
</evidence>
<accession>A0A7V8VAI0</accession>
<gene>
    <name evidence="1" type="ORF">HOV93_51710</name>
</gene>
<keyword evidence="2" id="KW-1185">Reference proteome</keyword>
<sequence>MSQFEHPYVEHSEHLEFIVPGSAIDEAFFNDLLQAMVEATEKTGKRRVFVDRSQSDQSIPTDAMVVYRLAIRVGEAFGASVRIAAFSPWAENDSFWENVATNRGAIVKASNDRESLLSWLLSDD</sequence>
<dbReference type="Proteomes" id="UP000551616">
    <property type="component" value="Unassembled WGS sequence"/>
</dbReference>
<comment type="caution">
    <text evidence="1">The sequence shown here is derived from an EMBL/GenBank/DDBJ whole genome shotgun (WGS) entry which is preliminary data.</text>
</comment>
<organism evidence="1 2">
    <name type="scientific">Bremerella alba</name>
    <dbReference type="NCBI Taxonomy" id="980252"/>
    <lineage>
        <taxon>Bacteria</taxon>
        <taxon>Pseudomonadati</taxon>
        <taxon>Planctomycetota</taxon>
        <taxon>Planctomycetia</taxon>
        <taxon>Pirellulales</taxon>
        <taxon>Pirellulaceae</taxon>
        <taxon>Bremerella</taxon>
    </lineage>
</organism>
<dbReference type="RefSeq" id="WP_207399318.1">
    <property type="nucleotide sequence ID" value="NZ_JABRWO010000024.1"/>
</dbReference>
<dbReference type="EMBL" id="JABRWO010000024">
    <property type="protein sequence ID" value="MBA2117963.1"/>
    <property type="molecule type" value="Genomic_DNA"/>
</dbReference>